<dbReference type="CDD" id="cd04301">
    <property type="entry name" value="NAT_SF"/>
    <property type="match status" value="1"/>
</dbReference>
<evidence type="ECO:0000256" key="4">
    <source>
        <dbReference type="ARBA" id="ARBA00023315"/>
    </source>
</evidence>
<dbReference type="AlphaFoldDB" id="A0A3A3GV35"/>
<dbReference type="EMBL" id="QYZD01000060">
    <property type="protein sequence ID" value="RJG16298.1"/>
    <property type="molecule type" value="Genomic_DNA"/>
</dbReference>
<protein>
    <submittedName>
        <fullName evidence="6">Ribosomal-protein-alanine N-acetyltransferase</fullName>
    </submittedName>
</protein>
<evidence type="ECO:0000256" key="1">
    <source>
        <dbReference type="ARBA" id="ARBA00005395"/>
    </source>
</evidence>
<sequence>MGQRPEYDEDERTAEPGGVEFRPMRLEDIPGVLEVEHASFTVPWTIDAFRNELTQNHFAKYTVMLQGDRIIGYSGMWTVVDEAHITNIAVHPDFRGQKLGERLLREMVVQAMAYGMEAMTLEVRVSNHIAQRLYAKFGFQGAGVRKGYYSDNKEDALIMWTDLKALAASSYQQAE</sequence>
<dbReference type="Pfam" id="PF00583">
    <property type="entry name" value="Acetyltransf_1"/>
    <property type="match status" value="1"/>
</dbReference>
<organism evidence="6 7">
    <name type="scientific">Paenibacillus thiaminolyticus</name>
    <name type="common">Bacillus thiaminolyticus</name>
    <dbReference type="NCBI Taxonomy" id="49283"/>
    <lineage>
        <taxon>Bacteria</taxon>
        <taxon>Bacillati</taxon>
        <taxon>Bacillota</taxon>
        <taxon>Bacilli</taxon>
        <taxon>Bacillales</taxon>
        <taxon>Paenibacillaceae</taxon>
        <taxon>Paenibacillus</taxon>
    </lineage>
</organism>
<keyword evidence="4" id="KW-0012">Acyltransferase</keyword>
<accession>A0A3A3GV35</accession>
<dbReference type="NCBIfam" id="TIGR01575">
    <property type="entry name" value="rimI"/>
    <property type="match status" value="1"/>
</dbReference>
<dbReference type="OrthoDB" id="9794566at2"/>
<keyword evidence="3 6" id="KW-0808">Transferase</keyword>
<dbReference type="InterPro" id="IPR016181">
    <property type="entry name" value="Acyl_CoA_acyltransferase"/>
</dbReference>
<dbReference type="GO" id="GO:0008080">
    <property type="term" value="F:N-acetyltransferase activity"/>
    <property type="evidence" value="ECO:0007669"/>
    <property type="project" value="InterPro"/>
</dbReference>
<dbReference type="InterPro" id="IPR050680">
    <property type="entry name" value="YpeA/RimI_acetyltransf"/>
</dbReference>
<comment type="similarity">
    <text evidence="1">Belongs to the acetyltransferase family. RimI subfamily.</text>
</comment>
<reference evidence="6 7" key="1">
    <citation type="submission" date="2018-09" db="EMBL/GenBank/DDBJ databases">
        <title>Paenibacillus SK2017-BO5.</title>
        <authorList>
            <person name="Piskunova J.V."/>
            <person name="Dubiley S.A."/>
            <person name="Severinov K.V."/>
        </authorList>
    </citation>
    <scope>NUCLEOTIDE SEQUENCE [LARGE SCALE GENOMIC DNA]</scope>
    <source>
        <strain evidence="6 7">BO5</strain>
    </source>
</reference>
<feature type="domain" description="N-acetyltransferase" evidence="5">
    <location>
        <begin position="19"/>
        <end position="164"/>
    </location>
</feature>
<evidence type="ECO:0000256" key="2">
    <source>
        <dbReference type="ARBA" id="ARBA00022490"/>
    </source>
</evidence>
<dbReference type="PANTHER" id="PTHR43420">
    <property type="entry name" value="ACETYLTRANSFERASE"/>
    <property type="match status" value="1"/>
</dbReference>
<keyword evidence="2" id="KW-0963">Cytoplasm</keyword>
<evidence type="ECO:0000259" key="5">
    <source>
        <dbReference type="PROSITE" id="PS51186"/>
    </source>
</evidence>
<evidence type="ECO:0000313" key="6">
    <source>
        <dbReference type="EMBL" id="RJG16298.1"/>
    </source>
</evidence>
<dbReference type="RefSeq" id="WP_119796694.1">
    <property type="nucleotide sequence ID" value="NZ_QYZD01000060.1"/>
</dbReference>
<evidence type="ECO:0000256" key="3">
    <source>
        <dbReference type="ARBA" id="ARBA00022679"/>
    </source>
</evidence>
<evidence type="ECO:0000313" key="7">
    <source>
        <dbReference type="Proteomes" id="UP000266177"/>
    </source>
</evidence>
<dbReference type="InterPro" id="IPR000182">
    <property type="entry name" value="GNAT_dom"/>
</dbReference>
<dbReference type="SUPFAM" id="SSF55729">
    <property type="entry name" value="Acyl-CoA N-acyltransferases (Nat)"/>
    <property type="match status" value="1"/>
</dbReference>
<comment type="caution">
    <text evidence="6">The sequence shown here is derived from an EMBL/GenBank/DDBJ whole genome shotgun (WGS) entry which is preliminary data.</text>
</comment>
<proteinExistence type="inferred from homology"/>
<gene>
    <name evidence="6" type="primary">rimI</name>
    <name evidence="6" type="ORF">DQX05_28880</name>
</gene>
<dbReference type="InterPro" id="IPR006464">
    <property type="entry name" value="AcTrfase_RimI/Ard1"/>
</dbReference>
<dbReference type="PANTHER" id="PTHR43420:SF44">
    <property type="entry name" value="ACETYLTRANSFERASE YPEA"/>
    <property type="match status" value="1"/>
</dbReference>
<dbReference type="Proteomes" id="UP000266177">
    <property type="component" value="Unassembled WGS sequence"/>
</dbReference>
<dbReference type="Gene3D" id="3.40.630.30">
    <property type="match status" value="1"/>
</dbReference>
<dbReference type="PROSITE" id="PS51186">
    <property type="entry name" value="GNAT"/>
    <property type="match status" value="1"/>
</dbReference>
<name>A0A3A3GV35_PANTH</name>